<dbReference type="Proteomes" id="UP001597560">
    <property type="component" value="Unassembled WGS sequence"/>
</dbReference>
<dbReference type="GO" id="GO:0016746">
    <property type="term" value="F:acyltransferase activity"/>
    <property type="evidence" value="ECO:0007669"/>
    <property type="project" value="UniProtKB-KW"/>
</dbReference>
<feature type="domain" description="N-acetyltransferase" evidence="2">
    <location>
        <begin position="19"/>
        <end position="166"/>
    </location>
</feature>
<evidence type="ECO:0000313" key="4">
    <source>
        <dbReference type="Proteomes" id="UP001597560"/>
    </source>
</evidence>
<name>A0ABW6AYY4_9SPHI</name>
<dbReference type="RefSeq" id="WP_377609759.1">
    <property type="nucleotide sequence ID" value="NZ_JAHVDN010000001.1"/>
</dbReference>
<dbReference type="PANTHER" id="PTHR13947:SF37">
    <property type="entry name" value="LD18367P"/>
    <property type="match status" value="1"/>
</dbReference>
<keyword evidence="3" id="KW-0012">Acyltransferase</keyword>
<dbReference type="PANTHER" id="PTHR13947">
    <property type="entry name" value="GNAT FAMILY N-ACETYLTRANSFERASE"/>
    <property type="match status" value="1"/>
</dbReference>
<dbReference type="CDD" id="cd04301">
    <property type="entry name" value="NAT_SF"/>
    <property type="match status" value="1"/>
</dbReference>
<evidence type="ECO:0000256" key="1">
    <source>
        <dbReference type="ARBA" id="ARBA00022679"/>
    </source>
</evidence>
<dbReference type="EMBL" id="JBHUPA010000002">
    <property type="protein sequence ID" value="MFD2961565.1"/>
    <property type="molecule type" value="Genomic_DNA"/>
</dbReference>
<dbReference type="InterPro" id="IPR050769">
    <property type="entry name" value="NAT_camello-type"/>
</dbReference>
<gene>
    <name evidence="3" type="ORF">ACFS6J_07205</name>
</gene>
<dbReference type="Gene3D" id="3.40.630.30">
    <property type="match status" value="1"/>
</dbReference>
<accession>A0ABW6AYY4</accession>
<dbReference type="PROSITE" id="PS51186">
    <property type="entry name" value="GNAT"/>
    <property type="match status" value="1"/>
</dbReference>
<dbReference type="InterPro" id="IPR000182">
    <property type="entry name" value="GNAT_dom"/>
</dbReference>
<keyword evidence="4" id="KW-1185">Reference proteome</keyword>
<evidence type="ECO:0000313" key="3">
    <source>
        <dbReference type="EMBL" id="MFD2961565.1"/>
    </source>
</evidence>
<dbReference type="SUPFAM" id="SSF55729">
    <property type="entry name" value="Acyl-CoA N-acyltransferases (Nat)"/>
    <property type="match status" value="1"/>
</dbReference>
<proteinExistence type="predicted"/>
<protein>
    <submittedName>
        <fullName evidence="3">GNAT family N-acetyltransferase</fullName>
        <ecNumber evidence="3">2.3.-.-</ecNumber>
    </submittedName>
</protein>
<organism evidence="3 4">
    <name type="scientific">Olivibacter jilunii</name>
    <dbReference type="NCBI Taxonomy" id="985016"/>
    <lineage>
        <taxon>Bacteria</taxon>
        <taxon>Pseudomonadati</taxon>
        <taxon>Bacteroidota</taxon>
        <taxon>Sphingobacteriia</taxon>
        <taxon>Sphingobacteriales</taxon>
        <taxon>Sphingobacteriaceae</taxon>
        <taxon>Olivibacter</taxon>
    </lineage>
</organism>
<evidence type="ECO:0000259" key="2">
    <source>
        <dbReference type="PROSITE" id="PS51186"/>
    </source>
</evidence>
<reference evidence="4" key="1">
    <citation type="journal article" date="2019" name="Int. J. Syst. Evol. Microbiol.">
        <title>The Global Catalogue of Microorganisms (GCM) 10K type strain sequencing project: providing services to taxonomists for standard genome sequencing and annotation.</title>
        <authorList>
            <consortium name="The Broad Institute Genomics Platform"/>
            <consortium name="The Broad Institute Genome Sequencing Center for Infectious Disease"/>
            <person name="Wu L."/>
            <person name="Ma J."/>
        </authorList>
    </citation>
    <scope>NUCLEOTIDE SEQUENCE [LARGE SCALE GENOMIC DNA]</scope>
    <source>
        <strain evidence="4">KCTC 23098</strain>
    </source>
</reference>
<sequence>MNRNITIRTNLLPGDLGYIAYMHGQLYAHEMGYGLNFEAYVLEGLSEFAKQYNPEKDGIWICEDAGKIVGFLMAFVRQDKVQLRYFILAPAYRGLGLGQKLMDLFIEFMMNNNYKKAYLWTTDEQLSAISLYMRYGFVLTEEFSSETFGKKLIERRYDLNLMVVKE</sequence>
<keyword evidence="1 3" id="KW-0808">Transferase</keyword>
<dbReference type="Pfam" id="PF00583">
    <property type="entry name" value="Acetyltransf_1"/>
    <property type="match status" value="1"/>
</dbReference>
<comment type="caution">
    <text evidence="3">The sequence shown here is derived from an EMBL/GenBank/DDBJ whole genome shotgun (WGS) entry which is preliminary data.</text>
</comment>
<dbReference type="EC" id="2.3.-.-" evidence="3"/>
<dbReference type="InterPro" id="IPR016181">
    <property type="entry name" value="Acyl_CoA_acyltransferase"/>
</dbReference>